<dbReference type="RefSeq" id="XP_009028438.1">
    <property type="nucleotide sequence ID" value="XM_009030190.1"/>
</dbReference>
<dbReference type="HOGENOM" id="CLU_1032768_0_0_1"/>
<dbReference type="EMBL" id="AMQM01007421">
    <property type="status" value="NOT_ANNOTATED_CDS"/>
    <property type="molecule type" value="Genomic_DNA"/>
</dbReference>
<evidence type="ECO:0000313" key="3">
    <source>
        <dbReference type="EnsemblMetazoa" id="HelroP88781"/>
    </source>
</evidence>
<keyword evidence="4" id="KW-1185">Reference proteome</keyword>
<accession>T1G763</accession>
<dbReference type="InterPro" id="IPR018865">
    <property type="entry name" value="STK19-like"/>
</dbReference>
<dbReference type="KEGG" id="hro:HELRODRAFT_88781"/>
<dbReference type="Pfam" id="PF10494">
    <property type="entry name" value="Stk19"/>
    <property type="match status" value="1"/>
</dbReference>
<reference evidence="2 4" key="2">
    <citation type="journal article" date="2013" name="Nature">
        <title>Insights into bilaterian evolution from three spiralian genomes.</title>
        <authorList>
            <person name="Simakov O."/>
            <person name="Marletaz F."/>
            <person name="Cho S.J."/>
            <person name="Edsinger-Gonzales E."/>
            <person name="Havlak P."/>
            <person name="Hellsten U."/>
            <person name="Kuo D.H."/>
            <person name="Larsson T."/>
            <person name="Lv J."/>
            <person name="Arendt D."/>
            <person name="Savage R."/>
            <person name="Osoegawa K."/>
            <person name="de Jong P."/>
            <person name="Grimwood J."/>
            <person name="Chapman J.A."/>
            <person name="Shapiro H."/>
            <person name="Aerts A."/>
            <person name="Otillar R.P."/>
            <person name="Terry A.Y."/>
            <person name="Boore J.L."/>
            <person name="Grigoriev I.V."/>
            <person name="Lindberg D.R."/>
            <person name="Seaver E.C."/>
            <person name="Weisblat D.A."/>
            <person name="Putnam N.H."/>
            <person name="Rokhsar D.S."/>
        </authorList>
    </citation>
    <scope>NUCLEOTIDE SEQUENCE</scope>
</reference>
<dbReference type="STRING" id="6412.T1G763"/>
<dbReference type="GO" id="GO:0046579">
    <property type="term" value="P:positive regulation of Ras protein signal transduction"/>
    <property type="evidence" value="ECO:0000318"/>
    <property type="project" value="GO_Central"/>
</dbReference>
<dbReference type="OMA" id="SWWIAIP"/>
<evidence type="ECO:0000256" key="1">
    <source>
        <dbReference type="ARBA" id="ARBA00093458"/>
    </source>
</evidence>
<proteinExistence type="inferred from homology"/>
<comment type="similarity">
    <text evidence="1">Belongs to the STK19 family.</text>
</comment>
<protein>
    <submittedName>
        <fullName evidence="2 3">Uncharacterized protein</fullName>
    </submittedName>
</protein>
<evidence type="ECO:0000313" key="4">
    <source>
        <dbReference type="Proteomes" id="UP000015101"/>
    </source>
</evidence>
<dbReference type="InParanoid" id="T1G763"/>
<dbReference type="EnsemblMetazoa" id="HelroT88781">
    <property type="protein sequence ID" value="HelroP88781"/>
    <property type="gene ID" value="HelroG88781"/>
</dbReference>
<dbReference type="PANTHER" id="PTHR15243:SF0">
    <property type="entry name" value="SERINE_THREONINE-PROTEIN KINASE 19"/>
    <property type="match status" value="1"/>
</dbReference>
<name>T1G763_HELRO</name>
<dbReference type="CTD" id="20216910"/>
<dbReference type="eggNOG" id="ENOG502RDW5">
    <property type="taxonomic scope" value="Eukaryota"/>
</dbReference>
<reference evidence="4" key="1">
    <citation type="submission" date="2012-12" db="EMBL/GenBank/DDBJ databases">
        <authorList>
            <person name="Hellsten U."/>
            <person name="Grimwood J."/>
            <person name="Chapman J.A."/>
            <person name="Shapiro H."/>
            <person name="Aerts A."/>
            <person name="Otillar R.P."/>
            <person name="Terry A.Y."/>
            <person name="Boore J.L."/>
            <person name="Simakov O."/>
            <person name="Marletaz F."/>
            <person name="Cho S.-J."/>
            <person name="Edsinger-Gonzales E."/>
            <person name="Havlak P."/>
            <person name="Kuo D.-H."/>
            <person name="Larsson T."/>
            <person name="Lv J."/>
            <person name="Arendt D."/>
            <person name="Savage R."/>
            <person name="Osoegawa K."/>
            <person name="de Jong P."/>
            <person name="Lindberg D.R."/>
            <person name="Seaver E.C."/>
            <person name="Weisblat D.A."/>
            <person name="Putnam N.H."/>
            <person name="Grigoriev I.V."/>
            <person name="Rokhsar D.S."/>
        </authorList>
    </citation>
    <scope>NUCLEOTIDE SEQUENCE</scope>
</reference>
<dbReference type="PANTHER" id="PTHR15243">
    <property type="entry name" value="SERINE/THREONINE-PROTEIN KINASE 19"/>
    <property type="match status" value="1"/>
</dbReference>
<evidence type="ECO:0000313" key="2">
    <source>
        <dbReference type="EMBL" id="ESN93420.1"/>
    </source>
</evidence>
<dbReference type="AlphaFoldDB" id="T1G763"/>
<dbReference type="OrthoDB" id="10261701at2759"/>
<organism evidence="3 4">
    <name type="scientific">Helobdella robusta</name>
    <name type="common">Californian leech</name>
    <dbReference type="NCBI Taxonomy" id="6412"/>
    <lineage>
        <taxon>Eukaryota</taxon>
        <taxon>Metazoa</taxon>
        <taxon>Spiralia</taxon>
        <taxon>Lophotrochozoa</taxon>
        <taxon>Annelida</taxon>
        <taxon>Clitellata</taxon>
        <taxon>Hirudinea</taxon>
        <taxon>Rhynchobdellida</taxon>
        <taxon>Glossiphoniidae</taxon>
        <taxon>Helobdella</taxon>
    </lineage>
</organism>
<gene>
    <name evidence="3" type="primary">20216910</name>
    <name evidence="2" type="ORF">HELRODRAFT_88781</name>
</gene>
<dbReference type="EMBL" id="KB097612">
    <property type="protein sequence ID" value="ESN93420.1"/>
    <property type="molecule type" value="Genomic_DNA"/>
</dbReference>
<sequence>EGFENVDDALSHMKEIFSSTKFAVNIPMIFFQHQLYSLISNRTIVDKEINKLRSDFKIRVLKLTSTSNEYNILFMDDYVAYVTRCYQDTENSELVERFIEKIVMGEAGTSVKKERFIQSGFNEKEILKLVSLSLLAIRDVGDWWITFPKAGLFLKTLSKGRKYILSMVRKTRHKEILLNELEKRPFLRSACLGFMYHLYDIIGADLVQWFVSSQFCFLFLLFSVFKNYQIKLPFDLSQIVGNVFRFTDIYICCNFHFSITTTTSLLLRIR</sequence>
<dbReference type="Proteomes" id="UP000015101">
    <property type="component" value="Unassembled WGS sequence"/>
</dbReference>
<reference evidence="3" key="3">
    <citation type="submission" date="2015-06" db="UniProtKB">
        <authorList>
            <consortium name="EnsemblMetazoa"/>
        </authorList>
    </citation>
    <scope>IDENTIFICATION</scope>
</reference>
<dbReference type="GeneID" id="20216910"/>